<dbReference type="InterPro" id="IPR042099">
    <property type="entry name" value="ANL_N_sf"/>
</dbReference>
<feature type="domain" description="GH3 middle" evidence="1">
    <location>
        <begin position="305"/>
        <end position="369"/>
    </location>
</feature>
<dbReference type="PANTHER" id="PTHR31901">
    <property type="entry name" value="GH3 DOMAIN-CONTAINING PROTEIN"/>
    <property type="match status" value="1"/>
</dbReference>
<evidence type="ECO:0000259" key="1">
    <source>
        <dbReference type="Pfam" id="PF23571"/>
    </source>
</evidence>
<protein>
    <submittedName>
        <fullName evidence="3">GH3 auxin-responsive promoter</fullName>
    </submittedName>
</protein>
<dbReference type="Gene3D" id="3.40.50.12780">
    <property type="entry name" value="N-terminal domain of ligase-like"/>
    <property type="match status" value="1"/>
</dbReference>
<dbReference type="GO" id="GO:0005737">
    <property type="term" value="C:cytoplasm"/>
    <property type="evidence" value="ECO:0007669"/>
    <property type="project" value="TreeGrafter"/>
</dbReference>
<dbReference type="Pfam" id="PF03321">
    <property type="entry name" value="GH3"/>
    <property type="match status" value="1"/>
</dbReference>
<reference evidence="3 4" key="1">
    <citation type="journal article" date="2020" name="Microb. Ecol.">
        <title>Ecogenomics of the Marine Benthic Filamentous Cyanobacterium Adonisia.</title>
        <authorList>
            <person name="Walter J.M."/>
            <person name="Coutinho F.H."/>
            <person name="Leomil L."/>
            <person name="Hargreaves P.I."/>
            <person name="Campeao M.E."/>
            <person name="Vieira V.V."/>
            <person name="Silva B.S."/>
            <person name="Fistarol G.O."/>
            <person name="Salomon P.S."/>
            <person name="Sawabe T."/>
            <person name="Mino S."/>
            <person name="Hosokawa M."/>
            <person name="Miyashita H."/>
            <person name="Maruyama F."/>
            <person name="van Verk M.C."/>
            <person name="Dutilh B.E."/>
            <person name="Thompson C.C."/>
            <person name="Thompson F.L."/>
        </authorList>
    </citation>
    <scope>NUCLEOTIDE SEQUENCE [LARGE SCALE GENOMIC DNA]</scope>
    <source>
        <strain evidence="3 4">CCMR0081</strain>
    </source>
</reference>
<gene>
    <name evidence="3" type="ORF">DXZ20_06385</name>
</gene>
<evidence type="ECO:0000313" key="3">
    <source>
        <dbReference type="EMBL" id="NEZ55309.1"/>
    </source>
</evidence>
<name>A0A6M0RGP1_9CYAN</name>
<dbReference type="PANTHER" id="PTHR31901:SF9">
    <property type="entry name" value="GH3 DOMAIN-CONTAINING PROTEIN"/>
    <property type="match status" value="1"/>
</dbReference>
<keyword evidence="4" id="KW-1185">Reference proteome</keyword>
<proteinExistence type="predicted"/>
<dbReference type="Pfam" id="PF23572">
    <property type="entry name" value="GH3_C"/>
    <property type="match status" value="1"/>
</dbReference>
<organism evidence="3 4">
    <name type="scientific">Adonisia turfae CCMR0081</name>
    <dbReference type="NCBI Taxonomy" id="2292702"/>
    <lineage>
        <taxon>Bacteria</taxon>
        <taxon>Bacillati</taxon>
        <taxon>Cyanobacteriota</taxon>
        <taxon>Adonisia</taxon>
        <taxon>Adonisia turfae</taxon>
    </lineage>
</organism>
<dbReference type="InterPro" id="IPR055377">
    <property type="entry name" value="GH3_M"/>
</dbReference>
<sequence length="509" mass="57600">MGWLIRGFGSLLAPTAKRFYKTLSQPQATQQTLQNALFQQLMQSKYGKSLGIKSVDDWHKIPIVTYGDLQPWIEDNNSLNTAPVLFYEKTSGSSGPAKQIPYTRALRKSFNTLFCVWAHDLIVNGPGFETGNVYMCISPKLLAPGETPAGLQDDSEYLDLWLRWLLKPFLVSPPDAHKPQTPEVFQANLCKTLLLAENLETISIWSPSFLKVQLDYIHTHRVVLRSQLTHQLSPARSQVLSQETINWEALWPKLKLISCWDSALAADQVSALQNHFPHTLIQGKGLLATEAPMTVPLLGANGCVPMLTEVFFEFEDEAGAIHLLHELELGHTYSVIISQKGGLYRYRMGDRIQPTHYYQSTPCLRFLGRSHSTSDMVGEKLTLTFVSQTLTQLETQLDLPDNAFKCLVPCLSPQPHYSLFIDHISRCETHTAQVLDQLLCQSFHYRQARLLGQLQPARIYASSDIPQRLMHYHYQHGKRLGDVKYPHLLTTAIQTAETLLSNPHYSPLR</sequence>
<evidence type="ECO:0000313" key="4">
    <source>
        <dbReference type="Proteomes" id="UP000481033"/>
    </source>
</evidence>
<dbReference type="Proteomes" id="UP000481033">
    <property type="component" value="Unassembled WGS sequence"/>
</dbReference>
<evidence type="ECO:0000259" key="2">
    <source>
        <dbReference type="Pfam" id="PF23572"/>
    </source>
</evidence>
<dbReference type="InterPro" id="IPR004993">
    <property type="entry name" value="GH3"/>
</dbReference>
<dbReference type="EMBL" id="QXHD01000004">
    <property type="protein sequence ID" value="NEZ55309.1"/>
    <property type="molecule type" value="Genomic_DNA"/>
</dbReference>
<dbReference type="Pfam" id="PF23571">
    <property type="entry name" value="GH3_M"/>
    <property type="match status" value="1"/>
</dbReference>
<dbReference type="GO" id="GO:0016881">
    <property type="term" value="F:acid-amino acid ligase activity"/>
    <property type="evidence" value="ECO:0007669"/>
    <property type="project" value="TreeGrafter"/>
</dbReference>
<dbReference type="InterPro" id="IPR055378">
    <property type="entry name" value="GH3_C"/>
</dbReference>
<feature type="domain" description="GH3 C-terminal" evidence="2">
    <location>
        <begin position="393"/>
        <end position="490"/>
    </location>
</feature>
<accession>A0A6M0RGP1</accession>
<comment type="caution">
    <text evidence="3">The sequence shown here is derived from an EMBL/GenBank/DDBJ whole genome shotgun (WGS) entry which is preliminary data.</text>
</comment>
<dbReference type="RefSeq" id="WP_163697121.1">
    <property type="nucleotide sequence ID" value="NZ_QXHD01000004.1"/>
</dbReference>
<dbReference type="AlphaFoldDB" id="A0A6M0RGP1"/>